<evidence type="ECO:0000313" key="2">
    <source>
        <dbReference type="EMBL" id="KAB1204186.1"/>
    </source>
</evidence>
<evidence type="ECO:0000313" key="3">
    <source>
        <dbReference type="Proteomes" id="UP000516437"/>
    </source>
</evidence>
<keyword evidence="3" id="KW-1185">Reference proteome</keyword>
<accession>A0A6A1UVT9</accession>
<proteinExistence type="predicted"/>
<sequence length="96" mass="11387">MANQKRAKNAERTHLLQLKTQSSQQNPDFPPFLLVLEPPIAATNKGRFPLDSSYERFRPSFRVIEELRNVFEKNAFGIFKWFDPQVWPVGWKWDHT</sequence>
<evidence type="ECO:0000256" key="1">
    <source>
        <dbReference type="SAM" id="MobiDB-lite"/>
    </source>
</evidence>
<organism evidence="2 3">
    <name type="scientific">Morella rubra</name>
    <name type="common">Chinese bayberry</name>
    <dbReference type="NCBI Taxonomy" id="262757"/>
    <lineage>
        <taxon>Eukaryota</taxon>
        <taxon>Viridiplantae</taxon>
        <taxon>Streptophyta</taxon>
        <taxon>Embryophyta</taxon>
        <taxon>Tracheophyta</taxon>
        <taxon>Spermatophyta</taxon>
        <taxon>Magnoliopsida</taxon>
        <taxon>eudicotyledons</taxon>
        <taxon>Gunneridae</taxon>
        <taxon>Pentapetalae</taxon>
        <taxon>rosids</taxon>
        <taxon>fabids</taxon>
        <taxon>Fagales</taxon>
        <taxon>Myricaceae</taxon>
        <taxon>Morella</taxon>
    </lineage>
</organism>
<protein>
    <submittedName>
        <fullName evidence="2">Uncharacterized protein</fullName>
    </submittedName>
</protein>
<dbReference type="EMBL" id="RXIC02000026">
    <property type="protein sequence ID" value="KAB1204186.1"/>
    <property type="molecule type" value="Genomic_DNA"/>
</dbReference>
<dbReference type="AlphaFoldDB" id="A0A6A1UVT9"/>
<comment type="caution">
    <text evidence="2">The sequence shown here is derived from an EMBL/GenBank/DDBJ whole genome shotgun (WGS) entry which is preliminary data.</text>
</comment>
<name>A0A6A1UVT9_9ROSI</name>
<feature type="region of interest" description="Disordered" evidence="1">
    <location>
        <begin position="1"/>
        <end position="25"/>
    </location>
</feature>
<reference evidence="2 3" key="1">
    <citation type="journal article" date="2019" name="Plant Biotechnol. J.">
        <title>The red bayberry genome and genetic basis of sex determination.</title>
        <authorList>
            <person name="Jia H.M."/>
            <person name="Jia H.J."/>
            <person name="Cai Q.L."/>
            <person name="Wang Y."/>
            <person name="Zhao H.B."/>
            <person name="Yang W.F."/>
            <person name="Wang G.Y."/>
            <person name="Li Y.H."/>
            <person name="Zhan D.L."/>
            <person name="Shen Y.T."/>
            <person name="Niu Q.F."/>
            <person name="Chang L."/>
            <person name="Qiu J."/>
            <person name="Zhao L."/>
            <person name="Xie H.B."/>
            <person name="Fu W.Y."/>
            <person name="Jin J."/>
            <person name="Li X.W."/>
            <person name="Jiao Y."/>
            <person name="Zhou C.C."/>
            <person name="Tu T."/>
            <person name="Chai C.Y."/>
            <person name="Gao J.L."/>
            <person name="Fan L.J."/>
            <person name="van de Weg E."/>
            <person name="Wang J.Y."/>
            <person name="Gao Z.S."/>
        </authorList>
    </citation>
    <scope>NUCLEOTIDE SEQUENCE [LARGE SCALE GENOMIC DNA]</scope>
    <source>
        <tissue evidence="2">Leaves</tissue>
    </source>
</reference>
<gene>
    <name evidence="2" type="ORF">CJ030_MR8G028267</name>
</gene>
<dbReference type="Proteomes" id="UP000516437">
    <property type="component" value="Chromosome 8"/>
</dbReference>